<dbReference type="InterPro" id="IPR026960">
    <property type="entry name" value="RVT-Znf"/>
</dbReference>
<protein>
    <recommendedName>
        <fullName evidence="1">Reverse transcriptase zinc-binding domain-containing protein</fullName>
    </recommendedName>
</protein>
<dbReference type="EnsemblPlants" id="AET6Gv20570600.1">
    <property type="protein sequence ID" value="AET6Gv20570600.1"/>
    <property type="gene ID" value="AET6Gv20570600"/>
</dbReference>
<evidence type="ECO:0000313" key="2">
    <source>
        <dbReference type="EnsemblPlants" id="AET6Gv20570600.1"/>
    </source>
</evidence>
<dbReference type="AlphaFoldDB" id="A0A453P1H5"/>
<dbReference type="Gramene" id="AET6Gv20570600.1">
    <property type="protein sequence ID" value="AET6Gv20570600.1"/>
    <property type="gene ID" value="AET6Gv20570600"/>
</dbReference>
<proteinExistence type="predicted"/>
<reference evidence="3" key="2">
    <citation type="journal article" date="2017" name="Nat. Plants">
        <title>The Aegilops tauschii genome reveals multiple impacts of transposons.</title>
        <authorList>
            <person name="Zhao G."/>
            <person name="Zou C."/>
            <person name="Li K."/>
            <person name="Wang K."/>
            <person name="Li T."/>
            <person name="Gao L."/>
            <person name="Zhang X."/>
            <person name="Wang H."/>
            <person name="Yang Z."/>
            <person name="Liu X."/>
            <person name="Jiang W."/>
            <person name="Mao L."/>
            <person name="Kong X."/>
            <person name="Jiao Y."/>
            <person name="Jia J."/>
        </authorList>
    </citation>
    <scope>NUCLEOTIDE SEQUENCE [LARGE SCALE GENOMIC DNA]</scope>
    <source>
        <strain evidence="3">cv. AL8/78</strain>
    </source>
</reference>
<dbReference type="PANTHER" id="PTHR33116:SF78">
    <property type="entry name" value="OS12G0587133 PROTEIN"/>
    <property type="match status" value="1"/>
</dbReference>
<reference evidence="2" key="3">
    <citation type="journal article" date="2017" name="Nature">
        <title>Genome sequence of the progenitor of the wheat D genome Aegilops tauschii.</title>
        <authorList>
            <person name="Luo M.C."/>
            <person name="Gu Y.Q."/>
            <person name="Puiu D."/>
            <person name="Wang H."/>
            <person name="Twardziok S.O."/>
            <person name="Deal K.R."/>
            <person name="Huo N."/>
            <person name="Zhu T."/>
            <person name="Wang L."/>
            <person name="Wang Y."/>
            <person name="McGuire P.E."/>
            <person name="Liu S."/>
            <person name="Long H."/>
            <person name="Ramasamy R.K."/>
            <person name="Rodriguez J.C."/>
            <person name="Van S.L."/>
            <person name="Yuan L."/>
            <person name="Wang Z."/>
            <person name="Xia Z."/>
            <person name="Xiao L."/>
            <person name="Anderson O.D."/>
            <person name="Ouyang S."/>
            <person name="Liang Y."/>
            <person name="Zimin A.V."/>
            <person name="Pertea G."/>
            <person name="Qi P."/>
            <person name="Bennetzen J.L."/>
            <person name="Dai X."/>
            <person name="Dawson M.W."/>
            <person name="Muller H.G."/>
            <person name="Kugler K."/>
            <person name="Rivarola-Duarte L."/>
            <person name="Spannagl M."/>
            <person name="Mayer K.F.X."/>
            <person name="Lu F.H."/>
            <person name="Bevan M.W."/>
            <person name="Leroy P."/>
            <person name="Li P."/>
            <person name="You F.M."/>
            <person name="Sun Q."/>
            <person name="Liu Z."/>
            <person name="Lyons E."/>
            <person name="Wicker T."/>
            <person name="Salzberg S.L."/>
            <person name="Devos K.M."/>
            <person name="Dvorak J."/>
        </authorList>
    </citation>
    <scope>NUCLEOTIDE SEQUENCE [LARGE SCALE GENOMIC DNA]</scope>
    <source>
        <strain evidence="2">cv. AL8/78</strain>
    </source>
</reference>
<dbReference type="PANTHER" id="PTHR33116">
    <property type="entry name" value="REVERSE TRANSCRIPTASE ZINC-BINDING DOMAIN-CONTAINING PROTEIN-RELATED-RELATED"/>
    <property type="match status" value="1"/>
</dbReference>
<accession>A0A453P1H5</accession>
<sequence>MQISIRGFLYWCDQIRPLEENPVDLSSFALKLFIWLAINNQCWTVDRLDKRGLPHPAACPLCDQVEESIQHILVSCVFSRQVWSHILQRLGVIAIATHHWPVLKLVRSSSHSSFQRTLERAYLLIVLVAWEIWKHRNDCVFNGARPNVSVLLLSANSC</sequence>
<name>A0A453P1H5_AEGTS</name>
<evidence type="ECO:0000313" key="3">
    <source>
        <dbReference type="Proteomes" id="UP000015105"/>
    </source>
</evidence>
<reference evidence="3" key="1">
    <citation type="journal article" date="2014" name="Science">
        <title>Ancient hybridizations among the ancestral genomes of bread wheat.</title>
        <authorList>
            <consortium name="International Wheat Genome Sequencing Consortium,"/>
            <person name="Marcussen T."/>
            <person name="Sandve S.R."/>
            <person name="Heier L."/>
            <person name="Spannagl M."/>
            <person name="Pfeifer M."/>
            <person name="Jakobsen K.S."/>
            <person name="Wulff B.B."/>
            <person name="Steuernagel B."/>
            <person name="Mayer K.F."/>
            <person name="Olsen O.A."/>
        </authorList>
    </citation>
    <scope>NUCLEOTIDE SEQUENCE [LARGE SCALE GENOMIC DNA]</scope>
    <source>
        <strain evidence="3">cv. AL8/78</strain>
    </source>
</reference>
<dbReference type="Proteomes" id="UP000015105">
    <property type="component" value="Chromosome 6D"/>
</dbReference>
<reference evidence="2" key="5">
    <citation type="journal article" date="2021" name="G3 (Bethesda)">
        <title>Aegilops tauschii genome assembly Aet v5.0 features greater sequence contiguity and improved annotation.</title>
        <authorList>
            <person name="Wang L."/>
            <person name="Zhu T."/>
            <person name="Rodriguez J.C."/>
            <person name="Deal K.R."/>
            <person name="Dubcovsky J."/>
            <person name="McGuire P.E."/>
            <person name="Lux T."/>
            <person name="Spannagl M."/>
            <person name="Mayer K.F.X."/>
            <person name="Baldrich P."/>
            <person name="Meyers B.C."/>
            <person name="Huo N."/>
            <person name="Gu Y.Q."/>
            <person name="Zhou H."/>
            <person name="Devos K.M."/>
            <person name="Bennetzen J.L."/>
            <person name="Unver T."/>
            <person name="Budak H."/>
            <person name="Gulick P.J."/>
            <person name="Galiba G."/>
            <person name="Kalapos B."/>
            <person name="Nelson D.R."/>
            <person name="Li P."/>
            <person name="You F.M."/>
            <person name="Luo M.C."/>
            <person name="Dvorak J."/>
        </authorList>
    </citation>
    <scope>NUCLEOTIDE SEQUENCE [LARGE SCALE GENOMIC DNA]</scope>
    <source>
        <strain evidence="2">cv. AL8/78</strain>
    </source>
</reference>
<keyword evidence="3" id="KW-1185">Reference proteome</keyword>
<dbReference type="Pfam" id="PF13966">
    <property type="entry name" value="zf-RVT"/>
    <property type="match status" value="1"/>
</dbReference>
<feature type="domain" description="Reverse transcriptase zinc-binding" evidence="1">
    <location>
        <begin position="29"/>
        <end position="83"/>
    </location>
</feature>
<evidence type="ECO:0000259" key="1">
    <source>
        <dbReference type="Pfam" id="PF13966"/>
    </source>
</evidence>
<dbReference type="STRING" id="200361.A0A453P1H5"/>
<organism evidence="2 3">
    <name type="scientific">Aegilops tauschii subsp. strangulata</name>
    <name type="common">Goatgrass</name>
    <dbReference type="NCBI Taxonomy" id="200361"/>
    <lineage>
        <taxon>Eukaryota</taxon>
        <taxon>Viridiplantae</taxon>
        <taxon>Streptophyta</taxon>
        <taxon>Embryophyta</taxon>
        <taxon>Tracheophyta</taxon>
        <taxon>Spermatophyta</taxon>
        <taxon>Magnoliopsida</taxon>
        <taxon>Liliopsida</taxon>
        <taxon>Poales</taxon>
        <taxon>Poaceae</taxon>
        <taxon>BOP clade</taxon>
        <taxon>Pooideae</taxon>
        <taxon>Triticodae</taxon>
        <taxon>Triticeae</taxon>
        <taxon>Triticinae</taxon>
        <taxon>Aegilops</taxon>
    </lineage>
</organism>
<reference evidence="2" key="4">
    <citation type="submission" date="2019-03" db="UniProtKB">
        <authorList>
            <consortium name="EnsemblPlants"/>
        </authorList>
    </citation>
    <scope>IDENTIFICATION</scope>
</reference>